<keyword evidence="6" id="KW-1185">Reference proteome</keyword>
<evidence type="ECO:0000256" key="2">
    <source>
        <dbReference type="SAM" id="MobiDB-lite"/>
    </source>
</evidence>
<dbReference type="SUPFAM" id="SSF56436">
    <property type="entry name" value="C-type lectin-like"/>
    <property type="match status" value="1"/>
</dbReference>
<name>A0AAW0TKN0_SCYPA</name>
<gene>
    <name evidence="5" type="ORF">O3P69_020360</name>
</gene>
<feature type="region of interest" description="Disordered" evidence="2">
    <location>
        <begin position="121"/>
        <end position="273"/>
    </location>
</feature>
<dbReference type="AlphaFoldDB" id="A0AAW0TKN0"/>
<dbReference type="EMBL" id="JARAKH010000028">
    <property type="protein sequence ID" value="KAK8388300.1"/>
    <property type="molecule type" value="Genomic_DNA"/>
</dbReference>
<evidence type="ECO:0000256" key="3">
    <source>
        <dbReference type="SAM" id="SignalP"/>
    </source>
</evidence>
<dbReference type="PROSITE" id="PS00615">
    <property type="entry name" value="C_TYPE_LECTIN_1"/>
    <property type="match status" value="1"/>
</dbReference>
<dbReference type="PROSITE" id="PS50041">
    <property type="entry name" value="C_TYPE_LECTIN_2"/>
    <property type="match status" value="1"/>
</dbReference>
<dbReference type="PANTHER" id="PTHR22801:SF63">
    <property type="entry name" value="C-TYPE LECTIN DOMAIN-CONTAINING PROTEIN"/>
    <property type="match status" value="1"/>
</dbReference>
<sequence length="447" mass="47278">MASQQVAVLILLLVKVVCGGVVGGTEREETLLECGDTLTLDFTNNWPEVHCSSPCSDIHTWTVGPVFRREARLVQYGLMVRQEYGKDGVVTCSLVDDIIDSDELQSSLQAEACTSVTLSTTTIIPEGPTGVTGSTTTTPEGPTGVTGSTTTSPEGPTGVTGSTTTIPEGPTEVTGSTTTSPEGPTGVTGSTTTSPQSPTAVTGSTTTSPEGPTRVTGSTITSPEGPTGVSGSTITIPEEPTGVTGSTTTSPGGPTEISSSYSTITEPGSSISTVTVDSTPLIGCATGSETPTTVTPTTTESQWVCENGWSLYESSCYNVDDTVKLDWLQGQIYCNDINAEYVQITSSDEARFLKDLLTSDAWIGLNDKNTEGNYVWTDGSPATFTEWFNGEPNNVKNEDCTEMRKSMDFWWNDSSCSNKKSVLCEKPATKIKEVFQDAIPKRETSWR</sequence>
<organism evidence="5 6">
    <name type="scientific">Scylla paramamosain</name>
    <name type="common">Mud crab</name>
    <dbReference type="NCBI Taxonomy" id="85552"/>
    <lineage>
        <taxon>Eukaryota</taxon>
        <taxon>Metazoa</taxon>
        <taxon>Ecdysozoa</taxon>
        <taxon>Arthropoda</taxon>
        <taxon>Crustacea</taxon>
        <taxon>Multicrustacea</taxon>
        <taxon>Malacostraca</taxon>
        <taxon>Eumalacostraca</taxon>
        <taxon>Eucarida</taxon>
        <taxon>Decapoda</taxon>
        <taxon>Pleocyemata</taxon>
        <taxon>Brachyura</taxon>
        <taxon>Eubrachyura</taxon>
        <taxon>Portunoidea</taxon>
        <taxon>Portunidae</taxon>
        <taxon>Portuninae</taxon>
        <taxon>Scylla</taxon>
    </lineage>
</organism>
<feature type="compositionally biased region" description="Low complexity" evidence="2">
    <location>
        <begin position="237"/>
        <end position="266"/>
    </location>
</feature>
<dbReference type="InterPro" id="IPR018378">
    <property type="entry name" value="C-type_lectin_CS"/>
</dbReference>
<feature type="signal peptide" evidence="3">
    <location>
        <begin position="1"/>
        <end position="19"/>
    </location>
</feature>
<dbReference type="InterPro" id="IPR016186">
    <property type="entry name" value="C-type_lectin-like/link_sf"/>
</dbReference>
<proteinExistence type="predicted"/>
<dbReference type="InterPro" id="IPR001304">
    <property type="entry name" value="C-type_lectin-like"/>
</dbReference>
<dbReference type="Pfam" id="PF00059">
    <property type="entry name" value="Lectin_C"/>
    <property type="match status" value="1"/>
</dbReference>
<accession>A0AAW0TKN0</accession>
<feature type="compositionally biased region" description="Low complexity" evidence="2">
    <location>
        <begin position="125"/>
        <end position="213"/>
    </location>
</feature>
<dbReference type="Gene3D" id="3.10.100.10">
    <property type="entry name" value="Mannose-Binding Protein A, subunit A"/>
    <property type="match status" value="1"/>
</dbReference>
<protein>
    <recommendedName>
        <fullName evidence="4">C-type lectin domain-containing protein</fullName>
    </recommendedName>
</protein>
<dbReference type="InterPro" id="IPR016187">
    <property type="entry name" value="CTDL_fold"/>
</dbReference>
<dbReference type="SMART" id="SM00034">
    <property type="entry name" value="CLECT"/>
    <property type="match status" value="1"/>
</dbReference>
<dbReference type="InterPro" id="IPR050801">
    <property type="entry name" value="Ca-Dep_Lectins_ImmuneDev"/>
</dbReference>
<evidence type="ECO:0000256" key="1">
    <source>
        <dbReference type="ARBA" id="ARBA00023157"/>
    </source>
</evidence>
<reference evidence="5 6" key="1">
    <citation type="submission" date="2023-03" db="EMBL/GenBank/DDBJ databases">
        <title>High-quality genome of Scylla paramamosain provides insights in environmental adaptation.</title>
        <authorList>
            <person name="Zhang L."/>
        </authorList>
    </citation>
    <scope>NUCLEOTIDE SEQUENCE [LARGE SCALE GENOMIC DNA]</scope>
    <source>
        <strain evidence="5">LZ_2023a</strain>
        <tissue evidence="5">Muscle</tissue>
    </source>
</reference>
<dbReference type="Proteomes" id="UP001487740">
    <property type="component" value="Unassembled WGS sequence"/>
</dbReference>
<keyword evidence="1" id="KW-1015">Disulfide bond</keyword>
<dbReference type="PANTHER" id="PTHR22801">
    <property type="entry name" value="LITHOSTATHINE"/>
    <property type="match status" value="1"/>
</dbReference>
<keyword evidence="3" id="KW-0732">Signal</keyword>
<evidence type="ECO:0000313" key="5">
    <source>
        <dbReference type="EMBL" id="KAK8388300.1"/>
    </source>
</evidence>
<feature type="chain" id="PRO_5043429910" description="C-type lectin domain-containing protein" evidence="3">
    <location>
        <begin position="20"/>
        <end position="447"/>
    </location>
</feature>
<feature type="compositionally biased region" description="Polar residues" evidence="2">
    <location>
        <begin position="215"/>
        <end position="235"/>
    </location>
</feature>
<feature type="domain" description="C-type lectin" evidence="4">
    <location>
        <begin position="312"/>
        <end position="425"/>
    </location>
</feature>
<evidence type="ECO:0000313" key="6">
    <source>
        <dbReference type="Proteomes" id="UP001487740"/>
    </source>
</evidence>
<evidence type="ECO:0000259" key="4">
    <source>
        <dbReference type="PROSITE" id="PS50041"/>
    </source>
</evidence>
<comment type="caution">
    <text evidence="5">The sequence shown here is derived from an EMBL/GenBank/DDBJ whole genome shotgun (WGS) entry which is preliminary data.</text>
</comment>
<dbReference type="CDD" id="cd00037">
    <property type="entry name" value="CLECT"/>
    <property type="match status" value="1"/>
</dbReference>